<organism evidence="10 11">
    <name type="scientific">Lampropedia puyangensis</name>
    <dbReference type="NCBI Taxonomy" id="1330072"/>
    <lineage>
        <taxon>Bacteria</taxon>
        <taxon>Pseudomonadati</taxon>
        <taxon>Pseudomonadota</taxon>
        <taxon>Betaproteobacteria</taxon>
        <taxon>Burkholderiales</taxon>
        <taxon>Comamonadaceae</taxon>
        <taxon>Lampropedia</taxon>
    </lineage>
</organism>
<keyword evidence="5" id="KW-0997">Cell inner membrane</keyword>
<keyword evidence="8 9" id="KW-0472">Membrane</keyword>
<keyword evidence="4" id="KW-0488">Methylation</keyword>
<dbReference type="InterPro" id="IPR010052">
    <property type="entry name" value="T2SS_protein-GspI"/>
</dbReference>
<evidence type="ECO:0000256" key="7">
    <source>
        <dbReference type="ARBA" id="ARBA00022989"/>
    </source>
</evidence>
<comment type="subcellular location">
    <subcellularLocation>
        <location evidence="1">Cell inner membrane</location>
        <topology evidence="1">Single-pass membrane protein</topology>
    </subcellularLocation>
</comment>
<dbReference type="PANTHER" id="PTHR38779:SF2">
    <property type="entry name" value="TYPE II SECRETION SYSTEM PROTEIN I-RELATED"/>
    <property type="match status" value="1"/>
</dbReference>
<accession>A0A4S8F2R6</accession>
<evidence type="ECO:0000256" key="6">
    <source>
        <dbReference type="ARBA" id="ARBA00022692"/>
    </source>
</evidence>
<protein>
    <submittedName>
        <fullName evidence="10">Prepilin-type N-terminal cleavage/methylation domain-containing protein</fullName>
    </submittedName>
</protein>
<gene>
    <name evidence="10" type="ORF">E9531_09665</name>
</gene>
<evidence type="ECO:0000256" key="8">
    <source>
        <dbReference type="ARBA" id="ARBA00023136"/>
    </source>
</evidence>
<dbReference type="InterPro" id="IPR012902">
    <property type="entry name" value="N_methyl_site"/>
</dbReference>
<evidence type="ECO:0000256" key="9">
    <source>
        <dbReference type="SAM" id="Phobius"/>
    </source>
</evidence>
<dbReference type="RefSeq" id="WP_136573556.1">
    <property type="nucleotide sequence ID" value="NZ_STFG01000009.1"/>
</dbReference>
<keyword evidence="7 9" id="KW-1133">Transmembrane helix</keyword>
<dbReference type="InterPro" id="IPR045584">
    <property type="entry name" value="Pilin-like"/>
</dbReference>
<reference evidence="10 11" key="1">
    <citation type="journal article" date="2015" name="Antonie Van Leeuwenhoek">
        <title>Lampropedia puyangensis sp. nov., isolated from symptomatic bark of Populus ? euramericana canker and emended description of Lampropedia hyalina (Ehrenberg 1832) Lee et al. 2004.</title>
        <authorList>
            <person name="Li Y."/>
            <person name="Wang T."/>
            <person name="Piao C.G."/>
            <person name="Wang L.F."/>
            <person name="Tian G.Z."/>
            <person name="Zhu T.H."/>
            <person name="Guo M.W."/>
        </authorList>
    </citation>
    <scope>NUCLEOTIDE SEQUENCE [LARGE SCALE GENOMIC DNA]</scope>
    <source>
        <strain evidence="10 11">2-bin</strain>
    </source>
</reference>
<dbReference type="OrthoDB" id="7864109at2"/>
<evidence type="ECO:0000256" key="4">
    <source>
        <dbReference type="ARBA" id="ARBA00022481"/>
    </source>
</evidence>
<comment type="caution">
    <text evidence="10">The sequence shown here is derived from an EMBL/GenBank/DDBJ whole genome shotgun (WGS) entry which is preliminary data.</text>
</comment>
<dbReference type="Proteomes" id="UP000308917">
    <property type="component" value="Unassembled WGS sequence"/>
</dbReference>
<name>A0A4S8F2R6_9BURK</name>
<dbReference type="SUPFAM" id="SSF54523">
    <property type="entry name" value="Pili subunits"/>
    <property type="match status" value="1"/>
</dbReference>
<keyword evidence="6 9" id="KW-0812">Transmembrane</keyword>
<dbReference type="GO" id="GO:0005886">
    <property type="term" value="C:plasma membrane"/>
    <property type="evidence" value="ECO:0007669"/>
    <property type="project" value="UniProtKB-SubCell"/>
</dbReference>
<dbReference type="AlphaFoldDB" id="A0A4S8F2R6"/>
<proteinExistence type="inferred from homology"/>
<evidence type="ECO:0000256" key="3">
    <source>
        <dbReference type="ARBA" id="ARBA00022475"/>
    </source>
</evidence>
<comment type="similarity">
    <text evidence="2">Belongs to the GSP I family.</text>
</comment>
<dbReference type="GO" id="GO:0015628">
    <property type="term" value="P:protein secretion by the type II secretion system"/>
    <property type="evidence" value="ECO:0007669"/>
    <property type="project" value="InterPro"/>
</dbReference>
<evidence type="ECO:0000256" key="1">
    <source>
        <dbReference type="ARBA" id="ARBA00004377"/>
    </source>
</evidence>
<keyword evidence="11" id="KW-1185">Reference proteome</keyword>
<dbReference type="PANTHER" id="PTHR38779">
    <property type="entry name" value="TYPE II SECRETION SYSTEM PROTEIN I-RELATED"/>
    <property type="match status" value="1"/>
</dbReference>
<dbReference type="GO" id="GO:0015627">
    <property type="term" value="C:type II protein secretion system complex"/>
    <property type="evidence" value="ECO:0007669"/>
    <property type="project" value="InterPro"/>
</dbReference>
<feature type="transmembrane region" description="Helical" evidence="9">
    <location>
        <begin position="21"/>
        <end position="44"/>
    </location>
</feature>
<evidence type="ECO:0000256" key="5">
    <source>
        <dbReference type="ARBA" id="ARBA00022519"/>
    </source>
</evidence>
<dbReference type="EMBL" id="STFG01000009">
    <property type="protein sequence ID" value="THU01041.1"/>
    <property type="molecule type" value="Genomic_DNA"/>
</dbReference>
<evidence type="ECO:0000313" key="10">
    <source>
        <dbReference type="EMBL" id="THU01041.1"/>
    </source>
</evidence>
<evidence type="ECO:0000256" key="2">
    <source>
        <dbReference type="ARBA" id="ARBA00008358"/>
    </source>
</evidence>
<keyword evidence="3" id="KW-1003">Cell membrane</keyword>
<sequence>MSTWISATRLRLHQPNRVVRQTGFTLIEVLVAMVIMAMGLALLYQVLGTNTQAVSVTSQYQRAAMLAQSLLAAHDAIPESGWHAQGQSGGFDWQANTHPYATPANRQDMALVPLHQLDITVQWQENGNTRSIALSTLRPQRFVQGSAQNASGEEE</sequence>
<dbReference type="PROSITE" id="PS00409">
    <property type="entry name" value="PROKAR_NTER_METHYL"/>
    <property type="match status" value="1"/>
</dbReference>
<dbReference type="NCBIfam" id="TIGR02532">
    <property type="entry name" value="IV_pilin_GFxxxE"/>
    <property type="match status" value="1"/>
</dbReference>
<dbReference type="Pfam" id="PF07963">
    <property type="entry name" value="N_methyl"/>
    <property type="match status" value="1"/>
</dbReference>
<evidence type="ECO:0000313" key="11">
    <source>
        <dbReference type="Proteomes" id="UP000308917"/>
    </source>
</evidence>